<evidence type="ECO:0000313" key="2">
    <source>
        <dbReference type="Proteomes" id="UP000265520"/>
    </source>
</evidence>
<sequence length="139" mass="16057">MDNKKCGYVLRRTFGLPCACVIARKLRNNLPIRLDEVNSHWKKLVFDDREGGEEECDDYLCLAEWKAIQEQLKTVDVPMKAEIRDQLRQIAYLETTSLTERKLVEKKGAKKRGARVDSSTTRSPSIWEHVDARFSDSQA</sequence>
<comment type="caution">
    <text evidence="1">The sequence shown here is derived from an EMBL/GenBank/DDBJ whole genome shotgun (WGS) entry which is preliminary data.</text>
</comment>
<keyword evidence="2" id="KW-1185">Reference proteome</keyword>
<dbReference type="AlphaFoldDB" id="A0A392Q0K5"/>
<dbReference type="EMBL" id="LXQA010104585">
    <property type="protein sequence ID" value="MCI17250.1"/>
    <property type="molecule type" value="Genomic_DNA"/>
</dbReference>
<organism evidence="1 2">
    <name type="scientific">Trifolium medium</name>
    <dbReference type="NCBI Taxonomy" id="97028"/>
    <lineage>
        <taxon>Eukaryota</taxon>
        <taxon>Viridiplantae</taxon>
        <taxon>Streptophyta</taxon>
        <taxon>Embryophyta</taxon>
        <taxon>Tracheophyta</taxon>
        <taxon>Spermatophyta</taxon>
        <taxon>Magnoliopsida</taxon>
        <taxon>eudicotyledons</taxon>
        <taxon>Gunneridae</taxon>
        <taxon>Pentapetalae</taxon>
        <taxon>rosids</taxon>
        <taxon>fabids</taxon>
        <taxon>Fabales</taxon>
        <taxon>Fabaceae</taxon>
        <taxon>Papilionoideae</taxon>
        <taxon>50 kb inversion clade</taxon>
        <taxon>NPAAA clade</taxon>
        <taxon>Hologalegina</taxon>
        <taxon>IRL clade</taxon>
        <taxon>Trifolieae</taxon>
        <taxon>Trifolium</taxon>
    </lineage>
</organism>
<evidence type="ECO:0000313" key="1">
    <source>
        <dbReference type="EMBL" id="MCI17250.1"/>
    </source>
</evidence>
<reference evidence="1 2" key="1">
    <citation type="journal article" date="2018" name="Front. Plant Sci.">
        <title>Red Clover (Trifolium pratense) and Zigzag Clover (T. medium) - A Picture of Genomic Similarities and Differences.</title>
        <authorList>
            <person name="Dluhosova J."/>
            <person name="Istvanek J."/>
            <person name="Nedelnik J."/>
            <person name="Repkova J."/>
        </authorList>
    </citation>
    <scope>NUCLEOTIDE SEQUENCE [LARGE SCALE GENOMIC DNA]</scope>
    <source>
        <strain evidence="2">cv. 10/8</strain>
        <tissue evidence="1">Leaf</tissue>
    </source>
</reference>
<proteinExistence type="predicted"/>
<name>A0A392Q0K5_9FABA</name>
<protein>
    <submittedName>
        <fullName evidence="1">Otubain</fullName>
    </submittedName>
</protein>
<dbReference type="Proteomes" id="UP000265520">
    <property type="component" value="Unassembled WGS sequence"/>
</dbReference>
<accession>A0A392Q0K5</accession>